<sequence length="310" mass="34598">MQKLDDMITFVRVVERGSFVAAARQLGVPPATVSRKVQELEHRLGIELLRRTTRRVFVTEAGRAFFDNASQALTLIEEAELVAKSYSSKPSGVLRLLAPYTVGVLIIDQILPAFQRLYPEVLIYLTLNNEPLDLIEHGFDVAMRVGALPDSTYAVHHLLRTGRRIVAAPSYIEKHPPIETIADLEHHVFLSFAIETPPSGVVMTFNRGEEQAQVTLAPRMVINEASVVLNHVLRGEGFSLFGDILTDSYLASGALKHILPEWQSDDPLEVSLVFSRHATSDPKVRLFIDFLTHEAMASKKRTTLLLGLRE</sequence>
<keyword evidence="3" id="KW-0238">DNA-binding</keyword>
<protein>
    <submittedName>
        <fullName evidence="6">Transcriptional regulator, LysR family</fullName>
    </submittedName>
</protein>
<evidence type="ECO:0000259" key="5">
    <source>
        <dbReference type="PROSITE" id="PS50931"/>
    </source>
</evidence>
<dbReference type="SUPFAM" id="SSF53850">
    <property type="entry name" value="Periplasmic binding protein-like II"/>
    <property type="match status" value="1"/>
</dbReference>
<dbReference type="CDD" id="cd08422">
    <property type="entry name" value="PBP2_CrgA_like"/>
    <property type="match status" value="1"/>
</dbReference>
<dbReference type="GO" id="GO:0006351">
    <property type="term" value="P:DNA-templated transcription"/>
    <property type="evidence" value="ECO:0007669"/>
    <property type="project" value="TreeGrafter"/>
</dbReference>
<evidence type="ECO:0000256" key="2">
    <source>
        <dbReference type="ARBA" id="ARBA00023015"/>
    </source>
</evidence>
<evidence type="ECO:0000313" key="6">
    <source>
        <dbReference type="EMBL" id="ACB94935.1"/>
    </source>
</evidence>
<dbReference type="Pfam" id="PF00126">
    <property type="entry name" value="HTH_1"/>
    <property type="match status" value="1"/>
</dbReference>
<dbReference type="RefSeq" id="WP_012384292.1">
    <property type="nucleotide sequence ID" value="NC_010581.1"/>
</dbReference>
<dbReference type="Gene3D" id="1.10.10.10">
    <property type="entry name" value="Winged helix-like DNA-binding domain superfamily/Winged helix DNA-binding domain"/>
    <property type="match status" value="1"/>
</dbReference>
<dbReference type="EMBL" id="CP001016">
    <property type="protein sequence ID" value="ACB94935.1"/>
    <property type="molecule type" value="Genomic_DNA"/>
</dbReference>
<dbReference type="InterPro" id="IPR036388">
    <property type="entry name" value="WH-like_DNA-bd_sf"/>
</dbReference>
<dbReference type="KEGG" id="bid:Bind_1294"/>
<dbReference type="SUPFAM" id="SSF46785">
    <property type="entry name" value="Winged helix' DNA-binding domain"/>
    <property type="match status" value="1"/>
</dbReference>
<organism evidence="6 7">
    <name type="scientific">Beijerinckia indica subsp. indica (strain ATCC 9039 / DSM 1715 / NCIMB 8712)</name>
    <dbReference type="NCBI Taxonomy" id="395963"/>
    <lineage>
        <taxon>Bacteria</taxon>
        <taxon>Pseudomonadati</taxon>
        <taxon>Pseudomonadota</taxon>
        <taxon>Alphaproteobacteria</taxon>
        <taxon>Hyphomicrobiales</taxon>
        <taxon>Beijerinckiaceae</taxon>
        <taxon>Beijerinckia</taxon>
    </lineage>
</organism>
<keyword evidence="2" id="KW-0805">Transcription regulation</keyword>
<dbReference type="PROSITE" id="PS50931">
    <property type="entry name" value="HTH_LYSR"/>
    <property type="match status" value="1"/>
</dbReference>
<dbReference type="OrthoDB" id="9812435at2"/>
<dbReference type="AlphaFoldDB" id="B2IJR3"/>
<feature type="domain" description="HTH lysR-type" evidence="5">
    <location>
        <begin position="1"/>
        <end position="59"/>
    </location>
</feature>
<name>B2IJR3_BEII9</name>
<reference evidence="7" key="1">
    <citation type="submission" date="2008-03" db="EMBL/GenBank/DDBJ databases">
        <title>Complete sequence of chromosome of Beijerinckia indica subsp. indica ATCC 9039.</title>
        <authorList>
            <consortium name="US DOE Joint Genome Institute"/>
            <person name="Copeland A."/>
            <person name="Lucas S."/>
            <person name="Lapidus A."/>
            <person name="Glavina del Rio T."/>
            <person name="Dalin E."/>
            <person name="Tice H."/>
            <person name="Bruce D."/>
            <person name="Goodwin L."/>
            <person name="Pitluck S."/>
            <person name="LaButti K."/>
            <person name="Schmutz J."/>
            <person name="Larimer F."/>
            <person name="Land M."/>
            <person name="Hauser L."/>
            <person name="Kyrpides N."/>
            <person name="Mikhailova N."/>
            <person name="Dunfield P.F."/>
            <person name="Dedysh S.N."/>
            <person name="Liesack W."/>
            <person name="Saw J.H."/>
            <person name="Alam M."/>
            <person name="Chen Y."/>
            <person name="Murrell J.C."/>
            <person name="Richardson P."/>
        </authorList>
    </citation>
    <scope>NUCLEOTIDE SEQUENCE [LARGE SCALE GENOMIC DNA]</scope>
    <source>
        <strain evidence="7">ATCC 9039 / DSM 1715 / NCIMB 8712</strain>
    </source>
</reference>
<dbReference type="Gene3D" id="3.40.190.290">
    <property type="match status" value="1"/>
</dbReference>
<reference evidence="6 7" key="2">
    <citation type="journal article" date="2010" name="J. Bacteriol.">
        <title>Complete genome sequence of Beijerinckia indica subsp. indica.</title>
        <authorList>
            <person name="Tamas I."/>
            <person name="Dedysh S.N."/>
            <person name="Liesack W."/>
            <person name="Stott M.B."/>
            <person name="Alam M."/>
            <person name="Murrell J.C."/>
            <person name="Dunfield P.F."/>
        </authorList>
    </citation>
    <scope>NUCLEOTIDE SEQUENCE [LARGE SCALE GENOMIC DNA]</scope>
    <source>
        <strain evidence="7">ATCC 9039 / DSM 1715 / NCIMB 8712</strain>
    </source>
</reference>
<evidence type="ECO:0000256" key="4">
    <source>
        <dbReference type="ARBA" id="ARBA00023163"/>
    </source>
</evidence>
<dbReference type="Proteomes" id="UP000001695">
    <property type="component" value="Chromosome"/>
</dbReference>
<dbReference type="InterPro" id="IPR005119">
    <property type="entry name" value="LysR_subst-bd"/>
</dbReference>
<dbReference type="PANTHER" id="PTHR30537">
    <property type="entry name" value="HTH-TYPE TRANSCRIPTIONAL REGULATOR"/>
    <property type="match status" value="1"/>
</dbReference>
<proteinExistence type="inferred from homology"/>
<dbReference type="eggNOG" id="COG0583">
    <property type="taxonomic scope" value="Bacteria"/>
</dbReference>
<dbReference type="PANTHER" id="PTHR30537:SF5">
    <property type="entry name" value="HTH-TYPE TRANSCRIPTIONAL ACTIVATOR TTDR-RELATED"/>
    <property type="match status" value="1"/>
</dbReference>
<dbReference type="FunFam" id="1.10.10.10:FF:000001">
    <property type="entry name" value="LysR family transcriptional regulator"/>
    <property type="match status" value="1"/>
</dbReference>
<comment type="similarity">
    <text evidence="1">Belongs to the LysR transcriptional regulatory family.</text>
</comment>
<dbReference type="GO" id="GO:0043565">
    <property type="term" value="F:sequence-specific DNA binding"/>
    <property type="evidence" value="ECO:0007669"/>
    <property type="project" value="TreeGrafter"/>
</dbReference>
<keyword evidence="7" id="KW-1185">Reference proteome</keyword>
<evidence type="ECO:0000313" key="7">
    <source>
        <dbReference type="Proteomes" id="UP000001695"/>
    </source>
</evidence>
<evidence type="ECO:0000256" key="1">
    <source>
        <dbReference type="ARBA" id="ARBA00009437"/>
    </source>
</evidence>
<evidence type="ECO:0000256" key="3">
    <source>
        <dbReference type="ARBA" id="ARBA00023125"/>
    </source>
</evidence>
<dbReference type="InterPro" id="IPR000847">
    <property type="entry name" value="LysR_HTH_N"/>
</dbReference>
<dbReference type="STRING" id="395963.Bind_1294"/>
<dbReference type="Pfam" id="PF03466">
    <property type="entry name" value="LysR_substrate"/>
    <property type="match status" value="1"/>
</dbReference>
<dbReference type="InterPro" id="IPR036390">
    <property type="entry name" value="WH_DNA-bd_sf"/>
</dbReference>
<accession>B2IJR3</accession>
<dbReference type="GO" id="GO:0003700">
    <property type="term" value="F:DNA-binding transcription factor activity"/>
    <property type="evidence" value="ECO:0007669"/>
    <property type="project" value="InterPro"/>
</dbReference>
<gene>
    <name evidence="6" type="ordered locus">Bind_1294</name>
</gene>
<keyword evidence="4" id="KW-0804">Transcription</keyword>
<dbReference type="InterPro" id="IPR058163">
    <property type="entry name" value="LysR-type_TF_proteobact-type"/>
</dbReference>
<dbReference type="HOGENOM" id="CLU_039613_16_2_5"/>